<organism evidence="2 3">
    <name type="scientific">Marinicella sediminis</name>
    <dbReference type="NCBI Taxonomy" id="1792834"/>
    <lineage>
        <taxon>Bacteria</taxon>
        <taxon>Pseudomonadati</taxon>
        <taxon>Pseudomonadota</taxon>
        <taxon>Gammaproteobacteria</taxon>
        <taxon>Lysobacterales</taxon>
        <taxon>Marinicellaceae</taxon>
        <taxon>Marinicella</taxon>
    </lineage>
</organism>
<dbReference type="InterPro" id="IPR040902">
    <property type="entry name" value="AHJR-like"/>
</dbReference>
<comment type="caution">
    <text evidence="2">The sequence shown here is derived from an EMBL/GenBank/DDBJ whole genome shotgun (WGS) entry which is preliminary data.</text>
</comment>
<protein>
    <recommendedName>
        <fullName evidence="1">REase AHJR-like domain-containing protein</fullName>
    </recommendedName>
</protein>
<sequence length="231" mass="26552">MTETNTQRELKKIKDLARDYKSKGFEVSISPKGKAIPGFMKKFNFVPDLIAKSQEETFVIEVSSKESVNRLKELSDLVKAIEKKNGWRFVLVMTNPRESSATSIQSPMPELIELQTSYKKLLKLKNVSENYGRDFDQAILLHAWSIIEGALRMYNYSVKSNTQFRNPKSIVRDTVMYGFISLKEGEFLSEMIEIRNRITHGEVETKISKASLKKLIMLCESLVTEVKTRID</sequence>
<evidence type="ECO:0000313" key="2">
    <source>
        <dbReference type="EMBL" id="MFC3193198.1"/>
    </source>
</evidence>
<evidence type="ECO:0000259" key="1">
    <source>
        <dbReference type="Pfam" id="PF18743"/>
    </source>
</evidence>
<keyword evidence="3" id="KW-1185">Reference proteome</keyword>
<proteinExistence type="predicted"/>
<dbReference type="Proteomes" id="UP001595533">
    <property type="component" value="Unassembled WGS sequence"/>
</dbReference>
<reference evidence="3" key="1">
    <citation type="journal article" date="2019" name="Int. J. Syst. Evol. Microbiol.">
        <title>The Global Catalogue of Microorganisms (GCM) 10K type strain sequencing project: providing services to taxonomists for standard genome sequencing and annotation.</title>
        <authorList>
            <consortium name="The Broad Institute Genomics Platform"/>
            <consortium name="The Broad Institute Genome Sequencing Center for Infectious Disease"/>
            <person name="Wu L."/>
            <person name="Ma J."/>
        </authorList>
    </citation>
    <scope>NUCLEOTIDE SEQUENCE [LARGE SCALE GENOMIC DNA]</scope>
    <source>
        <strain evidence="3">KCTC 42953</strain>
    </source>
</reference>
<dbReference type="RefSeq" id="WP_077409880.1">
    <property type="nucleotide sequence ID" value="NZ_JBHRTS010000002.1"/>
</dbReference>
<evidence type="ECO:0000313" key="3">
    <source>
        <dbReference type="Proteomes" id="UP001595533"/>
    </source>
</evidence>
<feature type="domain" description="REase AHJR-like" evidence="1">
    <location>
        <begin position="2"/>
        <end position="105"/>
    </location>
</feature>
<dbReference type="EMBL" id="JBHRTS010000002">
    <property type="protein sequence ID" value="MFC3193198.1"/>
    <property type="molecule type" value="Genomic_DNA"/>
</dbReference>
<accession>A0ABV7J952</accession>
<name>A0ABV7J952_9GAMM</name>
<gene>
    <name evidence="2" type="ORF">ACFODZ_02975</name>
</gene>
<dbReference type="Pfam" id="PF18743">
    <property type="entry name" value="AHJR-like"/>
    <property type="match status" value="1"/>
</dbReference>